<keyword evidence="3 6" id="KW-0460">Magnesium</keyword>
<gene>
    <name evidence="6 9" type="primary">menD</name>
    <name evidence="9" type="ORF">Q73A0000_11800</name>
</gene>
<evidence type="ECO:0000313" key="9">
    <source>
        <dbReference type="EMBL" id="QOW10992.1"/>
    </source>
</evidence>
<dbReference type="KEGG" id="kfa:Q73A0000_11800"/>
<dbReference type="GO" id="GO:0030145">
    <property type="term" value="F:manganese ion binding"/>
    <property type="evidence" value="ECO:0007669"/>
    <property type="project" value="UniProtKB-UniRule"/>
</dbReference>
<dbReference type="InterPro" id="IPR012001">
    <property type="entry name" value="Thiamin_PyroP_enz_TPP-bd_dom"/>
</dbReference>
<keyword evidence="4 6" id="KW-0786">Thiamine pyrophosphate</keyword>
<dbReference type="UniPathway" id="UPA00079"/>
<proteinExistence type="inferred from homology"/>
<dbReference type="AlphaFoldDB" id="A0A7M2YC20"/>
<dbReference type="Gene3D" id="3.40.50.1220">
    <property type="entry name" value="TPP-binding domain"/>
    <property type="match status" value="1"/>
</dbReference>
<dbReference type="Pfam" id="PF02775">
    <property type="entry name" value="TPP_enzyme_C"/>
    <property type="match status" value="1"/>
</dbReference>
<evidence type="ECO:0000256" key="6">
    <source>
        <dbReference type="HAMAP-Rule" id="MF_01659"/>
    </source>
</evidence>
<dbReference type="HAMAP" id="MF_01659">
    <property type="entry name" value="MenD"/>
    <property type="match status" value="1"/>
</dbReference>
<keyword evidence="1 6" id="KW-0808">Transferase</keyword>
<dbReference type="GO" id="GO:0030976">
    <property type="term" value="F:thiamine pyrophosphate binding"/>
    <property type="evidence" value="ECO:0007669"/>
    <property type="project" value="UniProtKB-UniRule"/>
</dbReference>
<keyword evidence="5 6" id="KW-0464">Manganese</keyword>
<evidence type="ECO:0000256" key="1">
    <source>
        <dbReference type="ARBA" id="ARBA00022679"/>
    </source>
</evidence>
<dbReference type="InterPro" id="IPR029061">
    <property type="entry name" value="THDP-binding"/>
</dbReference>
<dbReference type="PIRSF" id="PIRSF004983">
    <property type="entry name" value="MenD"/>
    <property type="match status" value="1"/>
</dbReference>
<dbReference type="UniPathway" id="UPA01057">
    <property type="reaction ID" value="UER00164"/>
</dbReference>
<dbReference type="GO" id="GO:0009234">
    <property type="term" value="P:menaquinone biosynthetic process"/>
    <property type="evidence" value="ECO:0007669"/>
    <property type="project" value="UniProtKB-UniRule"/>
</dbReference>
<comment type="pathway">
    <text evidence="6">Quinol/quinone metabolism; menaquinone biosynthesis.</text>
</comment>
<keyword evidence="2 6" id="KW-0479">Metal-binding</keyword>
<comment type="function">
    <text evidence="6">Catalyzes the thiamine diphosphate-dependent decarboxylation of 2-oxoglutarate and the subsequent addition of the resulting succinic semialdehyde-thiamine pyrophosphate anion to isochorismate to yield 2-succinyl-5-enolpyruvyl-6-hydroxy-3-cyclohexene-1-carboxylate (SEPHCHC).</text>
</comment>
<feature type="domain" description="Thiamine pyrophosphate enzyme N-terminal TPP-binding" evidence="8">
    <location>
        <begin position="11"/>
        <end position="117"/>
    </location>
</feature>
<name>A0A7M2YC20_9FLAO</name>
<dbReference type="RefSeq" id="WP_193811161.1">
    <property type="nucleotide sequence ID" value="NZ_CP040442.1"/>
</dbReference>
<evidence type="ECO:0000256" key="3">
    <source>
        <dbReference type="ARBA" id="ARBA00022842"/>
    </source>
</evidence>
<dbReference type="EC" id="2.2.1.9" evidence="6"/>
<dbReference type="CDD" id="cd07037">
    <property type="entry name" value="TPP_PYR_MenD"/>
    <property type="match status" value="1"/>
</dbReference>
<comment type="subunit">
    <text evidence="6">Homodimer.</text>
</comment>
<dbReference type="InterPro" id="IPR011766">
    <property type="entry name" value="TPP_enzyme_TPP-bd"/>
</dbReference>
<accession>A0A7M2YC20</accession>
<keyword evidence="6" id="KW-0474">Menaquinone biosynthesis</keyword>
<dbReference type="Gene3D" id="3.40.50.970">
    <property type="match status" value="2"/>
</dbReference>
<dbReference type="InterPro" id="IPR004433">
    <property type="entry name" value="MenaQ_synth_MenD"/>
</dbReference>
<comment type="pathway">
    <text evidence="6">Quinol/quinone metabolism; 1,4-dihydroxy-2-naphthoate biosynthesis; 1,4-dihydroxy-2-naphthoate from chorismate: step 2/7.</text>
</comment>
<evidence type="ECO:0000313" key="10">
    <source>
        <dbReference type="Proteomes" id="UP000594195"/>
    </source>
</evidence>
<dbReference type="EMBL" id="CP040442">
    <property type="protein sequence ID" value="QOW10992.1"/>
    <property type="molecule type" value="Genomic_DNA"/>
</dbReference>
<dbReference type="Proteomes" id="UP000594195">
    <property type="component" value="Chromosome"/>
</dbReference>
<dbReference type="PANTHER" id="PTHR42916">
    <property type="entry name" value="2-SUCCINYL-5-ENOLPYRUVYL-6-HYDROXY-3-CYCLOHEXENE-1-CARBOXYLATE SYNTHASE"/>
    <property type="match status" value="1"/>
</dbReference>
<evidence type="ECO:0000256" key="2">
    <source>
        <dbReference type="ARBA" id="ARBA00022723"/>
    </source>
</evidence>
<dbReference type="SUPFAM" id="SSF52518">
    <property type="entry name" value="Thiamin diphosphate-binding fold (THDP-binding)"/>
    <property type="match status" value="2"/>
</dbReference>
<comment type="similarity">
    <text evidence="6">Belongs to the TPP enzyme family. MenD subfamily.</text>
</comment>
<dbReference type="Pfam" id="PF02776">
    <property type="entry name" value="TPP_enzyme_N"/>
    <property type="match status" value="1"/>
</dbReference>
<protein>
    <recommendedName>
        <fullName evidence="6">2-succinyl-5-enolpyruvyl-6-hydroxy-3-cyclohexene-1-carboxylate synthase</fullName>
        <shortName evidence="6">SEPHCHC synthase</shortName>
        <ecNumber evidence="6">2.2.1.9</ecNumber>
    </recommendedName>
    <alternativeName>
        <fullName evidence="6">Menaquinone biosynthesis protein MenD</fullName>
    </alternativeName>
</protein>
<comment type="cofactor">
    <cofactor evidence="6">
        <name>Mg(2+)</name>
        <dbReference type="ChEBI" id="CHEBI:18420"/>
    </cofactor>
    <cofactor evidence="6">
        <name>Mn(2+)</name>
        <dbReference type="ChEBI" id="CHEBI:29035"/>
    </cofactor>
</comment>
<dbReference type="GO" id="GO:0000287">
    <property type="term" value="F:magnesium ion binding"/>
    <property type="evidence" value="ECO:0007669"/>
    <property type="project" value="UniProtKB-UniRule"/>
</dbReference>
<dbReference type="CDD" id="cd02009">
    <property type="entry name" value="TPP_SHCHC_synthase"/>
    <property type="match status" value="1"/>
</dbReference>
<evidence type="ECO:0000256" key="5">
    <source>
        <dbReference type="ARBA" id="ARBA00023211"/>
    </source>
</evidence>
<dbReference type="PANTHER" id="PTHR42916:SF1">
    <property type="entry name" value="PROTEIN PHYLLO, CHLOROPLASTIC"/>
    <property type="match status" value="1"/>
</dbReference>
<dbReference type="NCBIfam" id="TIGR00173">
    <property type="entry name" value="menD"/>
    <property type="match status" value="1"/>
</dbReference>
<evidence type="ECO:0000259" key="7">
    <source>
        <dbReference type="Pfam" id="PF02775"/>
    </source>
</evidence>
<dbReference type="GO" id="GO:0070204">
    <property type="term" value="F:2-succinyl-5-enolpyruvyl-6-hydroxy-3-cyclohexene-1-carboxylic-acid synthase activity"/>
    <property type="evidence" value="ECO:0007669"/>
    <property type="project" value="UniProtKB-UniRule"/>
</dbReference>
<comment type="catalytic activity">
    <reaction evidence="6">
        <text>isochorismate + 2-oxoglutarate + H(+) = 5-enolpyruvoyl-6-hydroxy-2-succinyl-cyclohex-3-ene-1-carboxylate + CO2</text>
        <dbReference type="Rhea" id="RHEA:25593"/>
        <dbReference type="ChEBI" id="CHEBI:15378"/>
        <dbReference type="ChEBI" id="CHEBI:16526"/>
        <dbReference type="ChEBI" id="CHEBI:16810"/>
        <dbReference type="ChEBI" id="CHEBI:29780"/>
        <dbReference type="ChEBI" id="CHEBI:58818"/>
        <dbReference type="EC" id="2.2.1.9"/>
    </reaction>
</comment>
<comment type="cofactor">
    <cofactor evidence="6">
        <name>thiamine diphosphate</name>
        <dbReference type="ChEBI" id="CHEBI:58937"/>
    </cofactor>
    <text evidence="6">Binds 1 thiamine pyrophosphate per subunit.</text>
</comment>
<evidence type="ECO:0000259" key="8">
    <source>
        <dbReference type="Pfam" id="PF02776"/>
    </source>
</evidence>
<keyword evidence="10" id="KW-1185">Reference proteome</keyword>
<sequence>MKQFSSKRSIQILAHLLKEYGIFDIVISPGSRNAPLAIHFSETDDFNCYSIVDERSAAFVGMGMAKSIKKPVALTCTSGSAAANYYPAITEAFYQNTPLLILTADRPIDFVDIFDGQTIRQKDLYQQHSYGDFQLLEDSMENADEENFSIIKKAIEVCFEKQGPVHINIPLEEPLYNMVSELPNFPPVEKTIRETTYDLPPNLVAEWNTSKRIMLLVGTRDYSEELEMQLTQLVKNHSVVVLKEANSNLKHDKFFAHIDRYIFNFNEADFKTYAPDLLITVGQNVVSKKVKQFLRKANPKCHWHIDEVWHPDTFFALTEKVKATPEKFFAKLLNFISLEPSPYFNLWDVLRDKRDLKHDEYCIGTTFSDFKLFELLSKQLPEKTNLHISNSSAIRYAQLFNFDNNRIYCNRGTSGIDGSTSTAMGFAMKSQKQTVLVTGDMSFFYDINGLWNNYIPPYTRIIVFNNGGGDIFKIIPGPSSTNALDEFILTKHHKNAEHLAMHFGFAYTKVDDEITLSRVLDNFFKHDEKAKILEVDTSAVENAEVLKGYFEFLKS</sequence>
<reference evidence="9 10" key="1">
    <citation type="submission" date="2019-05" db="EMBL/GenBank/DDBJ databases">
        <title>Chryseobacterium sp. isolated from King George Island, maritime Antarctica.</title>
        <authorList>
            <person name="Peng X."/>
        </authorList>
    </citation>
    <scope>NUCLEOTIDE SEQUENCE [LARGE SCALE GENOMIC DNA]</scope>
    <source>
        <strain evidence="9 10">7-3A</strain>
    </source>
</reference>
<organism evidence="9 10">
    <name type="scientific">Kaistella flava</name>
    <name type="common">ex Peng et al. 2021</name>
    <dbReference type="NCBI Taxonomy" id="2038776"/>
    <lineage>
        <taxon>Bacteria</taxon>
        <taxon>Pseudomonadati</taxon>
        <taxon>Bacteroidota</taxon>
        <taxon>Flavobacteriia</taxon>
        <taxon>Flavobacteriales</taxon>
        <taxon>Weeksellaceae</taxon>
        <taxon>Chryseobacterium group</taxon>
        <taxon>Kaistella</taxon>
    </lineage>
</organism>
<evidence type="ECO:0000256" key="4">
    <source>
        <dbReference type="ARBA" id="ARBA00023052"/>
    </source>
</evidence>
<feature type="domain" description="Thiamine pyrophosphate enzyme TPP-binding" evidence="7">
    <location>
        <begin position="396"/>
        <end position="529"/>
    </location>
</feature>